<dbReference type="PANTHER" id="PTHR13696:SF99">
    <property type="entry name" value="COBYRINIC ACID AC-DIAMIDE SYNTHASE"/>
    <property type="match status" value="1"/>
</dbReference>
<dbReference type="Gene3D" id="3.40.50.300">
    <property type="entry name" value="P-loop containing nucleotide triphosphate hydrolases"/>
    <property type="match status" value="1"/>
</dbReference>
<organism evidence="2 3">
    <name type="scientific">Aquariibacter albus</name>
    <dbReference type="NCBI Taxonomy" id="2759899"/>
    <lineage>
        <taxon>Bacteria</taxon>
        <taxon>Pseudomonadati</taxon>
        <taxon>Pseudomonadota</taxon>
        <taxon>Betaproteobacteria</taxon>
        <taxon>Burkholderiales</taxon>
        <taxon>Sphaerotilaceae</taxon>
        <taxon>Aquariibacter</taxon>
    </lineage>
</organism>
<dbReference type="InterPro" id="IPR027417">
    <property type="entry name" value="P-loop_NTPase"/>
</dbReference>
<name>A0A839HPC0_9BURK</name>
<feature type="compositionally biased region" description="Low complexity" evidence="1">
    <location>
        <begin position="34"/>
        <end position="48"/>
    </location>
</feature>
<dbReference type="SUPFAM" id="SSF52540">
    <property type="entry name" value="P-loop containing nucleoside triphosphate hydrolases"/>
    <property type="match status" value="1"/>
</dbReference>
<dbReference type="Proteomes" id="UP000586093">
    <property type="component" value="Unassembled WGS sequence"/>
</dbReference>
<accession>A0A839HPC0</accession>
<evidence type="ECO:0000256" key="1">
    <source>
        <dbReference type="SAM" id="MobiDB-lite"/>
    </source>
</evidence>
<comment type="caution">
    <text evidence="2">The sequence shown here is derived from an EMBL/GenBank/DDBJ whole genome shotgun (WGS) entry which is preliminary data.</text>
</comment>
<gene>
    <name evidence="2" type="ORF">H4F90_05525</name>
</gene>
<evidence type="ECO:0000313" key="2">
    <source>
        <dbReference type="EMBL" id="MBB1161438.1"/>
    </source>
</evidence>
<evidence type="ECO:0008006" key="4">
    <source>
        <dbReference type="Google" id="ProtNLM"/>
    </source>
</evidence>
<reference evidence="2 3" key="1">
    <citation type="submission" date="2020-08" db="EMBL/GenBank/DDBJ databases">
        <title>Aquariorum lacteus gen. nov., sp. nov., a new member of the family Comamonadaceae, isolated from freshwater aquarium.</title>
        <authorList>
            <person name="Chun S.-J."/>
        </authorList>
    </citation>
    <scope>NUCLEOTIDE SEQUENCE [LARGE SCALE GENOMIC DNA]</scope>
    <source>
        <strain evidence="2 3">SJAQ100</strain>
    </source>
</reference>
<dbReference type="AlphaFoldDB" id="A0A839HPC0"/>
<dbReference type="InterPro" id="IPR050678">
    <property type="entry name" value="DNA_Partitioning_ATPase"/>
</dbReference>
<keyword evidence="3" id="KW-1185">Reference proteome</keyword>
<dbReference type="PANTHER" id="PTHR13696">
    <property type="entry name" value="P-LOOP CONTAINING NUCLEOSIDE TRIPHOSPHATE HYDROLASE"/>
    <property type="match status" value="1"/>
</dbReference>
<dbReference type="RefSeq" id="WP_182662223.1">
    <property type="nucleotide sequence ID" value="NZ_JACIVI010000001.1"/>
</dbReference>
<sequence length="358" mass="37060">MPESVATLPSLPAAAFGDILDAAAAETLPAADGPSPLARAAAGATPAPSVEASPRGTVRDESLSTFTSSTLPGAASVEGPSVSLTPPPGALFELPGLGAVNLDLRPALPPTGRSQPERTPRVVFHSIQGGAGVSTLATGLAAQLAQAGWAPRILDLKGTAEASLFFPQARVVPGADALVLGREGSPRAVGLLCPSTLDIPGHGVWPVSLIERCEPQCRELFAGLTGQAFMICDLPSGHHELWRRSLADADLNVIPLRPDAFALRAAEAMLRVLESEPGQALFVLNTFDPQDAVHCQVEASLRELLGPQLAPLPVMRDPGLAASMLKGEPFSTELFRGAGFQALYASCALAALQRLHQA</sequence>
<dbReference type="EMBL" id="JACIVI010000001">
    <property type="protein sequence ID" value="MBB1161438.1"/>
    <property type="molecule type" value="Genomic_DNA"/>
</dbReference>
<feature type="region of interest" description="Disordered" evidence="1">
    <location>
        <begin position="34"/>
        <end position="82"/>
    </location>
</feature>
<proteinExistence type="predicted"/>
<protein>
    <recommendedName>
        <fullName evidence="4">CobQ/CobB/MinD/ParA nucleotide binding domain-containing protein</fullName>
    </recommendedName>
</protein>
<evidence type="ECO:0000313" key="3">
    <source>
        <dbReference type="Proteomes" id="UP000586093"/>
    </source>
</evidence>